<name>A0A1G7NVU7_9LACT</name>
<evidence type="ECO:0000313" key="2">
    <source>
        <dbReference type="EMBL" id="SDF78152.1"/>
    </source>
</evidence>
<feature type="transmembrane region" description="Helical" evidence="1">
    <location>
        <begin position="76"/>
        <end position="97"/>
    </location>
</feature>
<reference evidence="2 3" key="1">
    <citation type="submission" date="2016-10" db="EMBL/GenBank/DDBJ databases">
        <authorList>
            <person name="de Groot N.N."/>
        </authorList>
    </citation>
    <scope>NUCLEOTIDE SEQUENCE [LARGE SCALE GENOMIC DNA]</scope>
    <source>
        <strain evidence="2 3">ATCC BAA-466</strain>
    </source>
</reference>
<evidence type="ECO:0000313" key="3">
    <source>
        <dbReference type="Proteomes" id="UP000199708"/>
    </source>
</evidence>
<accession>A0A1G7NVU7</accession>
<protein>
    <submittedName>
        <fullName evidence="2">Uncharacterized protein</fullName>
    </submittedName>
</protein>
<feature type="transmembrane region" description="Helical" evidence="1">
    <location>
        <begin position="44"/>
        <end position="64"/>
    </location>
</feature>
<keyword evidence="1" id="KW-1133">Transmembrane helix</keyword>
<dbReference type="STRING" id="120956.SAMN05421791_10124"/>
<keyword evidence="1" id="KW-0812">Transmembrane</keyword>
<proteinExistence type="predicted"/>
<sequence length="190" mass="21973">MQTFFRTLFYFLGIGLIVVLLRYRTKKFSFINDEVLKEYPITRYKVGTFILCLWLIIILFGIFQELVLNETINSKIFLMPFIISVVYSLFGATPTVAKSTYKINLTLDIINSGSLGMDLLGSWVGEYNNGLIVYFYLIDYNSIELSKLTKEEIVFSGIEKQNNIPINVTLKSKPSIHYFYPLLNNLKKSK</sequence>
<gene>
    <name evidence="2" type="ORF">SAMN05421791_10124</name>
</gene>
<organism evidence="2 3">
    <name type="scientific">Facklamia miroungae</name>
    <dbReference type="NCBI Taxonomy" id="120956"/>
    <lineage>
        <taxon>Bacteria</taxon>
        <taxon>Bacillati</taxon>
        <taxon>Bacillota</taxon>
        <taxon>Bacilli</taxon>
        <taxon>Lactobacillales</taxon>
        <taxon>Aerococcaceae</taxon>
        <taxon>Facklamia</taxon>
    </lineage>
</organism>
<dbReference type="RefSeq" id="WP_090288735.1">
    <property type="nucleotide sequence ID" value="NZ_FNCK01000001.1"/>
</dbReference>
<keyword evidence="3" id="KW-1185">Reference proteome</keyword>
<dbReference type="AlphaFoldDB" id="A0A1G7NVU7"/>
<feature type="transmembrane region" description="Helical" evidence="1">
    <location>
        <begin position="6"/>
        <end position="23"/>
    </location>
</feature>
<dbReference type="OrthoDB" id="10010765at2"/>
<dbReference type="Proteomes" id="UP000199708">
    <property type="component" value="Unassembled WGS sequence"/>
</dbReference>
<dbReference type="EMBL" id="FNCK01000001">
    <property type="protein sequence ID" value="SDF78152.1"/>
    <property type="molecule type" value="Genomic_DNA"/>
</dbReference>
<evidence type="ECO:0000256" key="1">
    <source>
        <dbReference type="SAM" id="Phobius"/>
    </source>
</evidence>
<keyword evidence="1" id="KW-0472">Membrane</keyword>